<evidence type="ECO:0000313" key="1">
    <source>
        <dbReference type="EMBL" id="KAJ9062863.1"/>
    </source>
</evidence>
<gene>
    <name evidence="1" type="ORF">DSO57_1005986</name>
</gene>
<organism evidence="1 2">
    <name type="scientific">Entomophthora muscae</name>
    <dbReference type="NCBI Taxonomy" id="34485"/>
    <lineage>
        <taxon>Eukaryota</taxon>
        <taxon>Fungi</taxon>
        <taxon>Fungi incertae sedis</taxon>
        <taxon>Zoopagomycota</taxon>
        <taxon>Entomophthoromycotina</taxon>
        <taxon>Entomophthoromycetes</taxon>
        <taxon>Entomophthorales</taxon>
        <taxon>Entomophthoraceae</taxon>
        <taxon>Entomophthora</taxon>
    </lineage>
</organism>
<name>A0ACC2SKN7_9FUNG</name>
<accession>A0ACC2SKN7</accession>
<dbReference type="Proteomes" id="UP001165960">
    <property type="component" value="Unassembled WGS sequence"/>
</dbReference>
<comment type="caution">
    <text evidence="1">The sequence shown here is derived from an EMBL/GenBank/DDBJ whole genome shotgun (WGS) entry which is preliminary data.</text>
</comment>
<reference evidence="1" key="1">
    <citation type="submission" date="2022-04" db="EMBL/GenBank/DDBJ databases">
        <title>Genome of the entomopathogenic fungus Entomophthora muscae.</title>
        <authorList>
            <person name="Elya C."/>
            <person name="Lovett B.R."/>
            <person name="Lee E."/>
            <person name="Macias A.M."/>
            <person name="Hajek A.E."/>
            <person name="De Bivort B.L."/>
            <person name="Kasson M.T."/>
            <person name="De Fine Licht H.H."/>
            <person name="Stajich J.E."/>
        </authorList>
    </citation>
    <scope>NUCLEOTIDE SEQUENCE</scope>
    <source>
        <strain evidence="1">Berkeley</strain>
    </source>
</reference>
<protein>
    <submittedName>
        <fullName evidence="1">Uncharacterized protein</fullName>
    </submittedName>
</protein>
<keyword evidence="2" id="KW-1185">Reference proteome</keyword>
<proteinExistence type="predicted"/>
<dbReference type="EMBL" id="QTSX02004987">
    <property type="protein sequence ID" value="KAJ9062863.1"/>
    <property type="molecule type" value="Genomic_DNA"/>
</dbReference>
<sequence length="177" mass="20516">MSGRSDRKVNLAEIGTLQLEFHRLSQLTRDPTYAQIAQKIITKLDALHLDPPGLYPLLFDMETKKFVSEAVSFGAMGDSFYEYLLKRYLLTNKTEDQYRRMYEESIDSLHKHLVEQRGPRHDNIFLLAELGISGHPLYRMDHLVRNIKALTKYTWHVLSQGCLALAPYLLIDQKTCC</sequence>
<evidence type="ECO:0000313" key="2">
    <source>
        <dbReference type="Proteomes" id="UP001165960"/>
    </source>
</evidence>